<proteinExistence type="predicted"/>
<protein>
    <submittedName>
        <fullName evidence="1">Uncharacterized protein</fullName>
    </submittedName>
</protein>
<name>A0A811PDL1_9POAL</name>
<dbReference type="Proteomes" id="UP000604825">
    <property type="component" value="Unassembled WGS sequence"/>
</dbReference>
<dbReference type="AlphaFoldDB" id="A0A811PDL1"/>
<reference evidence="1" key="1">
    <citation type="submission" date="2020-10" db="EMBL/GenBank/DDBJ databases">
        <authorList>
            <person name="Han B."/>
            <person name="Lu T."/>
            <person name="Zhao Q."/>
            <person name="Huang X."/>
            <person name="Zhao Y."/>
        </authorList>
    </citation>
    <scope>NUCLEOTIDE SEQUENCE</scope>
</reference>
<organism evidence="1 2">
    <name type="scientific">Miscanthus lutarioriparius</name>
    <dbReference type="NCBI Taxonomy" id="422564"/>
    <lineage>
        <taxon>Eukaryota</taxon>
        <taxon>Viridiplantae</taxon>
        <taxon>Streptophyta</taxon>
        <taxon>Embryophyta</taxon>
        <taxon>Tracheophyta</taxon>
        <taxon>Spermatophyta</taxon>
        <taxon>Magnoliopsida</taxon>
        <taxon>Liliopsida</taxon>
        <taxon>Poales</taxon>
        <taxon>Poaceae</taxon>
        <taxon>PACMAD clade</taxon>
        <taxon>Panicoideae</taxon>
        <taxon>Andropogonodae</taxon>
        <taxon>Andropogoneae</taxon>
        <taxon>Saccharinae</taxon>
        <taxon>Miscanthus</taxon>
    </lineage>
</organism>
<gene>
    <name evidence="1" type="ORF">NCGR_LOCUS25339</name>
</gene>
<accession>A0A811PDL1</accession>
<evidence type="ECO:0000313" key="2">
    <source>
        <dbReference type="Proteomes" id="UP000604825"/>
    </source>
</evidence>
<keyword evidence="2" id="KW-1185">Reference proteome</keyword>
<comment type="caution">
    <text evidence="1">The sequence shown here is derived from an EMBL/GenBank/DDBJ whole genome shotgun (WGS) entry which is preliminary data.</text>
</comment>
<dbReference type="EMBL" id="CAJGYO010000006">
    <property type="protein sequence ID" value="CAD6237950.1"/>
    <property type="molecule type" value="Genomic_DNA"/>
</dbReference>
<evidence type="ECO:0000313" key="1">
    <source>
        <dbReference type="EMBL" id="CAD6237950.1"/>
    </source>
</evidence>
<sequence length="176" mass="19913">MEKSVQLGHVVDSLAVYMEPQRYGDEKDYFCLMKPVKLDIIPGICLQGRFGIDYGFFGLQWILRSRHIVTQILRSSLCRANTVMLIQRFQIQAGVESEFTTLQGSTDEDAFLPYNLDAILNPYSPKAIFTPSNAPSLRCCKEATERTSNQSSTSTAKAKARRMGFQLQRRAFMVGK</sequence>